<dbReference type="Proteomes" id="UP000009169">
    <property type="component" value="Unassembled WGS sequence"/>
</dbReference>
<sequence length="117" mass="12915">MYTIWCTSGGTLPEYCGPDNKIPRLRALSTSMECMGMISPGLNPQSAKGSWSTEKAPICTPYLAANSQSRDARDTEIGEEKYIKRKNKRKGNENKAKREKLFVKGTPGYHKGGNGID</sequence>
<dbReference type="EMBL" id="DS995759">
    <property type="protein sequence ID" value="EGE07381.1"/>
    <property type="molecule type" value="Genomic_DNA"/>
</dbReference>
<dbReference type="VEuPathDB" id="FungiDB:TEQG_06365"/>
<keyword evidence="3" id="KW-1185">Reference proteome</keyword>
<dbReference type="HOGENOM" id="CLU_2086489_0_0_1"/>
<dbReference type="AlphaFoldDB" id="F2PZR3"/>
<reference evidence="3" key="1">
    <citation type="journal article" date="2012" name="MBio">
        <title>Comparative genome analysis of Trichophyton rubrum and related dermatophytes reveals candidate genes involved in infection.</title>
        <authorList>
            <person name="Martinez D.A."/>
            <person name="Oliver B.G."/>
            <person name="Graeser Y."/>
            <person name="Goldberg J.M."/>
            <person name="Li W."/>
            <person name="Martinez-Rossi N.M."/>
            <person name="Monod M."/>
            <person name="Shelest E."/>
            <person name="Barton R.C."/>
            <person name="Birch E."/>
            <person name="Brakhage A.A."/>
            <person name="Chen Z."/>
            <person name="Gurr S.J."/>
            <person name="Heiman D."/>
            <person name="Heitman J."/>
            <person name="Kosti I."/>
            <person name="Rossi A."/>
            <person name="Saif S."/>
            <person name="Samalova M."/>
            <person name="Saunders C.W."/>
            <person name="Shea T."/>
            <person name="Summerbell R.C."/>
            <person name="Xu J."/>
            <person name="Young S."/>
            <person name="Zeng Q."/>
            <person name="Birren B.W."/>
            <person name="Cuomo C.A."/>
            <person name="White T.C."/>
        </authorList>
    </citation>
    <scope>NUCLEOTIDE SEQUENCE [LARGE SCALE GENOMIC DNA]</scope>
    <source>
        <strain evidence="3">ATCC MYA-4606 / CBS 127.97</strain>
    </source>
</reference>
<evidence type="ECO:0000313" key="3">
    <source>
        <dbReference type="Proteomes" id="UP000009169"/>
    </source>
</evidence>
<evidence type="ECO:0000256" key="1">
    <source>
        <dbReference type="SAM" id="MobiDB-lite"/>
    </source>
</evidence>
<name>F2PZR3_TRIEC</name>
<feature type="region of interest" description="Disordered" evidence="1">
    <location>
        <begin position="62"/>
        <end position="117"/>
    </location>
</feature>
<feature type="compositionally biased region" description="Basic and acidic residues" evidence="1">
    <location>
        <begin position="70"/>
        <end position="82"/>
    </location>
</feature>
<organism evidence="2 3">
    <name type="scientific">Trichophyton equinum (strain ATCC MYA-4606 / CBS 127.97)</name>
    <name type="common">Horse ringworm fungus</name>
    <dbReference type="NCBI Taxonomy" id="559882"/>
    <lineage>
        <taxon>Eukaryota</taxon>
        <taxon>Fungi</taxon>
        <taxon>Dikarya</taxon>
        <taxon>Ascomycota</taxon>
        <taxon>Pezizomycotina</taxon>
        <taxon>Eurotiomycetes</taxon>
        <taxon>Eurotiomycetidae</taxon>
        <taxon>Onygenales</taxon>
        <taxon>Arthrodermataceae</taxon>
        <taxon>Trichophyton</taxon>
    </lineage>
</organism>
<feature type="compositionally biased region" description="Basic and acidic residues" evidence="1">
    <location>
        <begin position="90"/>
        <end position="102"/>
    </location>
</feature>
<protein>
    <submittedName>
        <fullName evidence="2">Uncharacterized protein</fullName>
    </submittedName>
</protein>
<proteinExistence type="predicted"/>
<evidence type="ECO:0000313" key="2">
    <source>
        <dbReference type="EMBL" id="EGE07381.1"/>
    </source>
</evidence>
<accession>F2PZR3</accession>
<gene>
    <name evidence="2" type="ORF">TEQG_06365</name>
</gene>